<protein>
    <recommendedName>
        <fullName evidence="3">DUF4279 domain-containing protein</fullName>
    </recommendedName>
</protein>
<accession>A0A2A5AYT5</accession>
<evidence type="ECO:0000313" key="2">
    <source>
        <dbReference type="Proteomes" id="UP000218327"/>
    </source>
</evidence>
<dbReference type="Proteomes" id="UP000218327">
    <property type="component" value="Unassembled WGS sequence"/>
</dbReference>
<name>A0A2A5AYT5_9GAMM</name>
<proteinExistence type="predicted"/>
<comment type="caution">
    <text evidence="1">The sequence shown here is derived from an EMBL/GenBank/DDBJ whole genome shotgun (WGS) entry which is preliminary data.</text>
</comment>
<reference evidence="2" key="1">
    <citation type="submission" date="2017-08" db="EMBL/GenBank/DDBJ databases">
        <title>A dynamic microbial community with high functional redundancy inhabits the cold, oxic subseafloor aquifer.</title>
        <authorList>
            <person name="Tully B.J."/>
            <person name="Wheat C.G."/>
            <person name="Glazer B.T."/>
            <person name="Huber J.A."/>
        </authorList>
    </citation>
    <scope>NUCLEOTIDE SEQUENCE [LARGE SCALE GENOMIC DNA]</scope>
</reference>
<evidence type="ECO:0000313" key="1">
    <source>
        <dbReference type="EMBL" id="PCJ24464.1"/>
    </source>
</evidence>
<evidence type="ECO:0008006" key="3">
    <source>
        <dbReference type="Google" id="ProtNLM"/>
    </source>
</evidence>
<dbReference type="Pfam" id="PF14106">
    <property type="entry name" value="DUF4279"/>
    <property type="match status" value="1"/>
</dbReference>
<dbReference type="AlphaFoldDB" id="A0A2A5AYT5"/>
<sequence length="136" mass="15711">MDKSMDDLGIEFSFRIEHPKEDLMLAAEKLGIEPFRIWVAGAQRETPTGLKLDGRYDRSYCCLRPKLEKGLYAAQAIEKFLSEVEKHNDYWAELASSGGSFMIVIFNESDERYVDEFDWSLLKRLSKLEISLGFDC</sequence>
<dbReference type="InterPro" id="IPR025459">
    <property type="entry name" value="DUF4279"/>
</dbReference>
<gene>
    <name evidence="1" type="ORF">COA96_09460</name>
</gene>
<dbReference type="EMBL" id="NVVJ01000026">
    <property type="protein sequence ID" value="PCJ24464.1"/>
    <property type="molecule type" value="Genomic_DNA"/>
</dbReference>
<organism evidence="1 2">
    <name type="scientific">SAR86 cluster bacterium</name>
    <dbReference type="NCBI Taxonomy" id="2030880"/>
    <lineage>
        <taxon>Bacteria</taxon>
        <taxon>Pseudomonadati</taxon>
        <taxon>Pseudomonadota</taxon>
        <taxon>Gammaproteobacteria</taxon>
        <taxon>SAR86 cluster</taxon>
    </lineage>
</organism>